<feature type="transmembrane region" description="Helical" evidence="12">
    <location>
        <begin position="99"/>
        <end position="120"/>
    </location>
</feature>
<evidence type="ECO:0000256" key="8">
    <source>
        <dbReference type="ARBA" id="ARBA00023075"/>
    </source>
</evidence>
<organism evidence="13">
    <name type="scientific">Microdiplogynium sp. XFX</name>
    <dbReference type="NCBI Taxonomy" id="2695875"/>
    <lineage>
        <taxon>Eukaryota</taxon>
        <taxon>Metazoa</taxon>
        <taxon>Ecdysozoa</taxon>
        <taxon>Arthropoda</taxon>
        <taxon>Chelicerata</taxon>
        <taxon>Arachnida</taxon>
        <taxon>Acari</taxon>
        <taxon>Parasitiformes</taxon>
        <taxon>Mesostigmata</taxon>
        <taxon>Antennophorina</taxon>
        <taxon>Celaenopsoidea</taxon>
        <taxon>Diplogyniidae</taxon>
        <taxon>Microdiplogynium</taxon>
    </lineage>
</organism>
<comment type="subcellular location">
    <subcellularLocation>
        <location evidence="10">Mitochondrion inner membrane</location>
        <topology evidence="10">Multi-pass membrane protein</topology>
    </subcellularLocation>
    <subcellularLocation>
        <location evidence="2">Mitochondrion membrane</location>
        <topology evidence="2">Multi-pass membrane protein</topology>
    </subcellularLocation>
</comment>
<evidence type="ECO:0000256" key="5">
    <source>
        <dbReference type="ARBA" id="ARBA00022448"/>
    </source>
</evidence>
<dbReference type="Pfam" id="PF00146">
    <property type="entry name" value="NADHdh"/>
    <property type="match status" value="1"/>
</dbReference>
<keyword evidence="11 13" id="KW-0496">Mitochondrion</keyword>
<dbReference type="GO" id="GO:0005743">
    <property type="term" value="C:mitochondrial inner membrane"/>
    <property type="evidence" value="ECO:0007669"/>
    <property type="project" value="UniProtKB-SubCell"/>
</dbReference>
<protein>
    <recommendedName>
        <fullName evidence="4 11">NADH-ubiquinone oxidoreductase chain 1</fullName>
        <ecNumber evidence="11">7.1.1.2</ecNumber>
    </recommendedName>
</protein>
<evidence type="ECO:0000256" key="10">
    <source>
        <dbReference type="RuleBase" id="RU000471"/>
    </source>
</evidence>
<dbReference type="HAMAP" id="MF_01350">
    <property type="entry name" value="NDH1_NuoH"/>
    <property type="match status" value="1"/>
</dbReference>
<keyword evidence="5" id="KW-0813">Transport</keyword>
<dbReference type="InterPro" id="IPR001694">
    <property type="entry name" value="NADH_UbQ_OxRdtase_su1/FPO"/>
</dbReference>
<evidence type="ECO:0000256" key="9">
    <source>
        <dbReference type="ARBA" id="ARBA00023136"/>
    </source>
</evidence>
<dbReference type="PANTHER" id="PTHR11432">
    <property type="entry name" value="NADH DEHYDROGENASE SUBUNIT 1"/>
    <property type="match status" value="1"/>
</dbReference>
<dbReference type="EC" id="7.1.1.2" evidence="11"/>
<feature type="transmembrane region" description="Helical" evidence="12">
    <location>
        <begin position="140"/>
        <end position="160"/>
    </location>
</feature>
<feature type="transmembrane region" description="Helical" evidence="12">
    <location>
        <begin position="68"/>
        <end position="92"/>
    </location>
</feature>
<feature type="transmembrane region" description="Helical" evidence="12">
    <location>
        <begin position="172"/>
        <end position="191"/>
    </location>
</feature>
<comment type="function">
    <text evidence="1">Core subunit of the mitochondrial membrane respiratory chain NADH dehydrogenase (Complex I) that is believed to belong to the minimal assembly required for catalysis. Complex I functions in the transfer of electrons from NADH to the respiratory chain. The immediate electron acceptor for the enzyme is believed to be ubiquinone.</text>
</comment>
<accession>A0A6B9WH52</accession>
<evidence type="ECO:0000313" key="13">
    <source>
        <dbReference type="EMBL" id="QHQ98495.1"/>
    </source>
</evidence>
<dbReference type="AlphaFoldDB" id="A0A6B9WH52"/>
<evidence type="ECO:0000256" key="11">
    <source>
        <dbReference type="RuleBase" id="RU000473"/>
    </source>
</evidence>
<feature type="transmembrane region" description="Helical" evidence="12">
    <location>
        <begin position="215"/>
        <end position="237"/>
    </location>
</feature>
<evidence type="ECO:0000256" key="6">
    <source>
        <dbReference type="ARBA" id="ARBA00022692"/>
    </source>
</evidence>
<evidence type="ECO:0000256" key="3">
    <source>
        <dbReference type="ARBA" id="ARBA00010535"/>
    </source>
</evidence>
<evidence type="ECO:0000256" key="1">
    <source>
        <dbReference type="ARBA" id="ARBA00003257"/>
    </source>
</evidence>
<evidence type="ECO:0000256" key="7">
    <source>
        <dbReference type="ARBA" id="ARBA00022989"/>
    </source>
</evidence>
<feature type="transmembrane region" description="Helical" evidence="12">
    <location>
        <begin position="278"/>
        <end position="301"/>
    </location>
</feature>
<comment type="catalytic activity">
    <reaction evidence="11">
        <text>a ubiquinone + NADH + 5 H(+)(in) = a ubiquinol + NAD(+) + 4 H(+)(out)</text>
        <dbReference type="Rhea" id="RHEA:29091"/>
        <dbReference type="Rhea" id="RHEA-COMP:9565"/>
        <dbReference type="Rhea" id="RHEA-COMP:9566"/>
        <dbReference type="ChEBI" id="CHEBI:15378"/>
        <dbReference type="ChEBI" id="CHEBI:16389"/>
        <dbReference type="ChEBI" id="CHEBI:17976"/>
        <dbReference type="ChEBI" id="CHEBI:57540"/>
        <dbReference type="ChEBI" id="CHEBI:57945"/>
        <dbReference type="EC" id="7.1.1.2"/>
    </reaction>
</comment>
<proteinExistence type="inferred from homology"/>
<dbReference type="PANTHER" id="PTHR11432:SF3">
    <property type="entry name" value="NADH-UBIQUINONE OXIDOREDUCTASE CHAIN 1"/>
    <property type="match status" value="1"/>
</dbReference>
<keyword evidence="10" id="KW-0520">NAD</keyword>
<sequence length="308" mass="35535">MYFFLYIIMVVCVLVSVAFITLLERSILGYIQLRKGPNIVGVMGLMQPFADALKLLSKELNYMYVYNMLIYFLSPLVSLVLMLCFWVVFMYWGGDMMVCYTMVYVMCISSMGVYVIMLGGWSSNSKYAMLGSYRGVAQTISYEVSFSFIVMSIFMFVSGYSLSNMVVFQEMLWMMFLWSFIFILWLVTVLAETNRTPYDFAEGESELVSGFNVEYGAGVFAVLFIAEYGNIIFMSYLTSMLFLGGEGFLFLKGMLIMIFILWVRGTLVRFRYDNLMMLAWSVILPNMIMFLLMVLFLKGLFNCIMISM</sequence>
<dbReference type="GO" id="GO:0008137">
    <property type="term" value="F:NADH dehydrogenase (ubiquinone) activity"/>
    <property type="evidence" value="ECO:0007669"/>
    <property type="project" value="UniProtKB-EC"/>
</dbReference>
<feature type="transmembrane region" description="Helical" evidence="12">
    <location>
        <begin position="249"/>
        <end position="272"/>
    </location>
</feature>
<reference evidence="13" key="1">
    <citation type="journal article" date="2019" name="Zool. Scr.">
        <title>Mitochondrial genome reorganization characterizes various lineages of mesostigmatid mites (Acari: Parasitiformes).</title>
        <authorList>
            <person name="Li W.-N."/>
            <person name="Shao R."/>
            <person name="Zhang Q."/>
            <person name="Deng W."/>
            <person name="Xue X.-F."/>
        </authorList>
    </citation>
    <scope>NUCLEOTIDE SEQUENCE</scope>
</reference>
<geneLocation type="mitochondrion" evidence="13"/>
<keyword evidence="8 11" id="KW-0830">Ubiquinone</keyword>
<name>A0A6B9WH52_9ACAR</name>
<evidence type="ECO:0000256" key="4">
    <source>
        <dbReference type="ARBA" id="ARBA00021009"/>
    </source>
</evidence>
<keyword evidence="9 12" id="KW-0472">Membrane</keyword>
<dbReference type="PROSITE" id="PS00667">
    <property type="entry name" value="COMPLEX1_ND1_1"/>
    <property type="match status" value="1"/>
</dbReference>
<dbReference type="GO" id="GO:0003954">
    <property type="term" value="F:NADH dehydrogenase activity"/>
    <property type="evidence" value="ECO:0007669"/>
    <property type="project" value="TreeGrafter"/>
</dbReference>
<comment type="similarity">
    <text evidence="3 10">Belongs to the complex I subunit 1 family.</text>
</comment>
<dbReference type="EMBL" id="MK270523">
    <property type="protein sequence ID" value="QHQ98495.1"/>
    <property type="molecule type" value="Genomic_DNA"/>
</dbReference>
<evidence type="ECO:0000256" key="12">
    <source>
        <dbReference type="SAM" id="Phobius"/>
    </source>
</evidence>
<feature type="transmembrane region" description="Helical" evidence="12">
    <location>
        <begin position="6"/>
        <end position="24"/>
    </location>
</feature>
<dbReference type="InterPro" id="IPR018086">
    <property type="entry name" value="NADH_UbQ_OxRdtase_su1_CS"/>
</dbReference>
<keyword evidence="7 12" id="KW-1133">Transmembrane helix</keyword>
<keyword evidence="6 10" id="KW-0812">Transmembrane</keyword>
<dbReference type="GO" id="GO:0009060">
    <property type="term" value="P:aerobic respiration"/>
    <property type="evidence" value="ECO:0007669"/>
    <property type="project" value="TreeGrafter"/>
</dbReference>
<gene>
    <name evidence="13" type="primary">nad1</name>
</gene>
<evidence type="ECO:0000256" key="2">
    <source>
        <dbReference type="ARBA" id="ARBA00004225"/>
    </source>
</evidence>